<dbReference type="EMBL" id="QYRP01000002">
    <property type="protein sequence ID" value="RJS45953.1"/>
    <property type="molecule type" value="Genomic_DNA"/>
</dbReference>
<dbReference type="AlphaFoldDB" id="A0A3A5H5I9"/>
<name>A0A3A5H5I9_9ACTN</name>
<organism evidence="1 2">
    <name type="scientific">Nocardioides cavernaquae</name>
    <dbReference type="NCBI Taxonomy" id="2321396"/>
    <lineage>
        <taxon>Bacteria</taxon>
        <taxon>Bacillati</taxon>
        <taxon>Actinomycetota</taxon>
        <taxon>Actinomycetes</taxon>
        <taxon>Propionibacteriales</taxon>
        <taxon>Nocardioidaceae</taxon>
        <taxon>Nocardioides</taxon>
    </lineage>
</organism>
<proteinExistence type="predicted"/>
<keyword evidence="2" id="KW-1185">Reference proteome</keyword>
<protein>
    <submittedName>
        <fullName evidence="1">Uncharacterized protein</fullName>
    </submittedName>
</protein>
<sequence>MPGSTTADNVVRRAAQIVHAGPETPFVPSEAIAREHVEAIVNEVLGASRLAHRTLDELAESPLVAAAASRFVSRLVGEVLAANKAVADKIPGMGSLVSFGTSAASKVKGAADKQFEGLIGATAGRGTTFAVKRLNKVILETLADPATQAAVMEVWDLHADRPLPPPHTFVDEADVLRFAGVLQAAAASAAPTEPVAVLVDALIDGFFTVYAEYPLTILLEELAITRDDLVADAQSFASTALRAVHADGQLEPVVRARLAPFYSSPAVKALLG</sequence>
<dbReference type="Proteomes" id="UP000276542">
    <property type="component" value="Unassembled WGS sequence"/>
</dbReference>
<comment type="caution">
    <text evidence="1">The sequence shown here is derived from an EMBL/GenBank/DDBJ whole genome shotgun (WGS) entry which is preliminary data.</text>
</comment>
<accession>A0A3A5H5I9</accession>
<evidence type="ECO:0000313" key="1">
    <source>
        <dbReference type="EMBL" id="RJS45953.1"/>
    </source>
</evidence>
<reference evidence="2" key="1">
    <citation type="submission" date="2018-09" db="EMBL/GenBank/DDBJ databases">
        <authorList>
            <person name="Zhu H."/>
        </authorList>
    </citation>
    <scope>NUCLEOTIDE SEQUENCE [LARGE SCALE GENOMIC DNA]</scope>
    <source>
        <strain evidence="2">K1W22B-1</strain>
    </source>
</reference>
<gene>
    <name evidence="1" type="ORF">D4739_06750</name>
</gene>
<evidence type="ECO:0000313" key="2">
    <source>
        <dbReference type="Proteomes" id="UP000276542"/>
    </source>
</evidence>